<protein>
    <submittedName>
        <fullName evidence="10">Sugar ABC transporter permease</fullName>
    </submittedName>
</protein>
<dbReference type="PROSITE" id="PS50928">
    <property type="entry name" value="ABC_TM1"/>
    <property type="match status" value="1"/>
</dbReference>
<dbReference type="PANTHER" id="PTHR30193">
    <property type="entry name" value="ABC TRANSPORTER PERMEASE PROTEIN"/>
    <property type="match status" value="1"/>
</dbReference>
<keyword evidence="6 7" id="KW-0472">Membrane</keyword>
<feature type="transmembrane region" description="Helical" evidence="7">
    <location>
        <begin position="189"/>
        <end position="213"/>
    </location>
</feature>
<comment type="similarity">
    <text evidence="7">Belongs to the binding-protein-dependent transport system permease family.</text>
</comment>
<gene>
    <name evidence="10" type="ORF">E2R57_15605</name>
</gene>
<dbReference type="EMBL" id="SMZQ01000009">
    <property type="protein sequence ID" value="TDL33945.1"/>
    <property type="molecule type" value="Genomic_DNA"/>
</dbReference>
<sequence length="327" mass="35267">MARNDTAVTVSNQPVNAPTRVQPPNSGGLHTAGLRGQRVDRRFGFPWILPAMVVSVGVLYYCIGYTGYISTLSWDGASPQPVPVGAENYTRLAADPVFWKSIAHTGIFFVVTFTVQVGLGMFFAILLHSKVRLGVVYKVLIFIPVVLAPATMAPVFRQIYAPDGQLNRVIQAMGLKDFEYAWLADQNTALIVVMSVAIWQSTGVVFVLYYAAMSQIETEIMEAARLDGAGNLRIIRSVIWPGVRGTTLAVAILTAIGSLKTFDWPFLVTQGGPAYGTEFLGTQIYRVSVALSQVGYGAALSIVLLVLALSVAIVLNIAGKEKGAPRV</sequence>
<dbReference type="InterPro" id="IPR051393">
    <property type="entry name" value="ABC_transporter_permease"/>
</dbReference>
<dbReference type="InterPro" id="IPR000515">
    <property type="entry name" value="MetI-like"/>
</dbReference>
<reference evidence="10 11" key="1">
    <citation type="submission" date="2019-03" db="EMBL/GenBank/DDBJ databases">
        <title>Genome Sequencing and Assembly of Various Microbes Isolated from Partially Reclaimed Soil and Acid Mine Drainage (AMD) Site.</title>
        <authorList>
            <person name="Steinbock B."/>
            <person name="Bechtold R."/>
            <person name="Sevigny J.L."/>
            <person name="Thomas D."/>
            <person name="Cuthill L.R."/>
            <person name="Aveiro Johannsen E.J."/>
            <person name="Thomas K."/>
            <person name="Ghosh A."/>
        </authorList>
    </citation>
    <scope>NUCLEOTIDE SEQUENCE [LARGE SCALE GENOMIC DNA]</scope>
    <source>
        <strain evidence="10 11">S-A1</strain>
    </source>
</reference>
<dbReference type="Gene3D" id="1.10.3720.10">
    <property type="entry name" value="MetI-like"/>
    <property type="match status" value="1"/>
</dbReference>
<keyword evidence="5 7" id="KW-1133">Transmembrane helix</keyword>
<feature type="transmembrane region" description="Helical" evidence="7">
    <location>
        <begin position="45"/>
        <end position="68"/>
    </location>
</feature>
<dbReference type="Proteomes" id="UP000294621">
    <property type="component" value="Unassembled WGS sequence"/>
</dbReference>
<dbReference type="GO" id="GO:0055085">
    <property type="term" value="P:transmembrane transport"/>
    <property type="evidence" value="ECO:0007669"/>
    <property type="project" value="InterPro"/>
</dbReference>
<evidence type="ECO:0000259" key="9">
    <source>
        <dbReference type="PROSITE" id="PS50928"/>
    </source>
</evidence>
<feature type="region of interest" description="Disordered" evidence="8">
    <location>
        <begin position="1"/>
        <end position="31"/>
    </location>
</feature>
<organism evidence="10 11">
    <name type="scientific">Arthrobacter nitrophenolicus</name>
    <dbReference type="NCBI Taxonomy" id="683150"/>
    <lineage>
        <taxon>Bacteria</taxon>
        <taxon>Bacillati</taxon>
        <taxon>Actinomycetota</taxon>
        <taxon>Actinomycetes</taxon>
        <taxon>Micrococcales</taxon>
        <taxon>Micrococcaceae</taxon>
        <taxon>Arthrobacter</taxon>
    </lineage>
</organism>
<evidence type="ECO:0000256" key="7">
    <source>
        <dbReference type="RuleBase" id="RU363032"/>
    </source>
</evidence>
<dbReference type="GO" id="GO:0005886">
    <property type="term" value="C:plasma membrane"/>
    <property type="evidence" value="ECO:0007669"/>
    <property type="project" value="UniProtKB-SubCell"/>
</dbReference>
<evidence type="ECO:0000313" key="10">
    <source>
        <dbReference type="EMBL" id="TDL33945.1"/>
    </source>
</evidence>
<feature type="domain" description="ABC transmembrane type-1" evidence="9">
    <location>
        <begin position="102"/>
        <end position="315"/>
    </location>
</feature>
<accession>A0A4R5XSQ0</accession>
<comment type="caution">
    <text evidence="10">The sequence shown here is derived from an EMBL/GenBank/DDBJ whole genome shotgun (WGS) entry which is preliminary data.</text>
</comment>
<dbReference type="PANTHER" id="PTHR30193:SF37">
    <property type="entry name" value="INNER MEMBRANE ABC TRANSPORTER PERMEASE PROTEIN YCJO"/>
    <property type="match status" value="1"/>
</dbReference>
<dbReference type="AlphaFoldDB" id="A0A4R5XSQ0"/>
<evidence type="ECO:0000313" key="11">
    <source>
        <dbReference type="Proteomes" id="UP000294621"/>
    </source>
</evidence>
<feature type="transmembrane region" description="Helical" evidence="7">
    <location>
        <begin position="106"/>
        <end position="127"/>
    </location>
</feature>
<evidence type="ECO:0000256" key="6">
    <source>
        <dbReference type="ARBA" id="ARBA00023136"/>
    </source>
</evidence>
<feature type="compositionally biased region" description="Polar residues" evidence="8">
    <location>
        <begin position="1"/>
        <end position="16"/>
    </location>
</feature>
<keyword evidence="2 7" id="KW-0813">Transport</keyword>
<evidence type="ECO:0000256" key="8">
    <source>
        <dbReference type="SAM" id="MobiDB-lite"/>
    </source>
</evidence>
<dbReference type="Pfam" id="PF00528">
    <property type="entry name" value="BPD_transp_1"/>
    <property type="match status" value="1"/>
</dbReference>
<comment type="subcellular location">
    <subcellularLocation>
        <location evidence="1 7">Cell membrane</location>
        <topology evidence="1 7">Multi-pass membrane protein</topology>
    </subcellularLocation>
</comment>
<evidence type="ECO:0000256" key="1">
    <source>
        <dbReference type="ARBA" id="ARBA00004651"/>
    </source>
</evidence>
<evidence type="ECO:0000256" key="3">
    <source>
        <dbReference type="ARBA" id="ARBA00022475"/>
    </source>
</evidence>
<keyword evidence="4 7" id="KW-0812">Transmembrane</keyword>
<dbReference type="InterPro" id="IPR035906">
    <property type="entry name" value="MetI-like_sf"/>
</dbReference>
<dbReference type="SUPFAM" id="SSF161098">
    <property type="entry name" value="MetI-like"/>
    <property type="match status" value="1"/>
</dbReference>
<proteinExistence type="inferred from homology"/>
<dbReference type="OrthoDB" id="145927at2"/>
<name>A0A4R5XSQ0_9MICC</name>
<dbReference type="CDD" id="cd06261">
    <property type="entry name" value="TM_PBP2"/>
    <property type="match status" value="1"/>
</dbReference>
<evidence type="ECO:0000256" key="2">
    <source>
        <dbReference type="ARBA" id="ARBA00022448"/>
    </source>
</evidence>
<feature type="transmembrane region" description="Helical" evidence="7">
    <location>
        <begin position="139"/>
        <end position="160"/>
    </location>
</feature>
<feature type="transmembrane region" description="Helical" evidence="7">
    <location>
        <begin position="234"/>
        <end position="256"/>
    </location>
</feature>
<evidence type="ECO:0000256" key="4">
    <source>
        <dbReference type="ARBA" id="ARBA00022692"/>
    </source>
</evidence>
<keyword evidence="3" id="KW-1003">Cell membrane</keyword>
<evidence type="ECO:0000256" key="5">
    <source>
        <dbReference type="ARBA" id="ARBA00022989"/>
    </source>
</evidence>
<feature type="transmembrane region" description="Helical" evidence="7">
    <location>
        <begin position="296"/>
        <end position="318"/>
    </location>
</feature>